<accession>W1PZY2</accession>
<dbReference type="HOGENOM" id="CLU_157514_1_0_1"/>
<evidence type="ECO:0000313" key="2">
    <source>
        <dbReference type="Proteomes" id="UP000017836"/>
    </source>
</evidence>
<dbReference type="AlphaFoldDB" id="W1PZY2"/>
<dbReference type="Proteomes" id="UP000017836">
    <property type="component" value="Unassembled WGS sequence"/>
</dbReference>
<organism evidence="1 2">
    <name type="scientific">Amborella trichopoda</name>
    <dbReference type="NCBI Taxonomy" id="13333"/>
    <lineage>
        <taxon>Eukaryota</taxon>
        <taxon>Viridiplantae</taxon>
        <taxon>Streptophyta</taxon>
        <taxon>Embryophyta</taxon>
        <taxon>Tracheophyta</taxon>
        <taxon>Spermatophyta</taxon>
        <taxon>Magnoliopsida</taxon>
        <taxon>Amborellales</taxon>
        <taxon>Amborellaceae</taxon>
        <taxon>Amborella</taxon>
    </lineage>
</organism>
<protein>
    <recommendedName>
        <fullName evidence="3">Protein DETOXIFICATION</fullName>
    </recommendedName>
</protein>
<gene>
    <name evidence="1" type="ORF">AMTR_s00049p00186890</name>
</gene>
<dbReference type="EMBL" id="KI392567">
    <property type="protein sequence ID" value="ERN13759.1"/>
    <property type="molecule type" value="Genomic_DNA"/>
</dbReference>
<dbReference type="OMA" id="SECYPRR"/>
<sequence>MDDQHEPLMDHENQGNFIGFLEFEEDIEPIRSFGDFSREFYIESKKLWCLAAPAVFTSIAQYSLGSITQSFVGHVGTLELAAVSVEGSVIAGLSFGLLV</sequence>
<dbReference type="Gramene" id="ERN13759">
    <property type="protein sequence ID" value="ERN13759"/>
    <property type="gene ID" value="AMTR_s00049p00186890"/>
</dbReference>
<dbReference type="PANTHER" id="PTHR11206">
    <property type="entry name" value="MULTIDRUG RESISTANCE PROTEIN"/>
    <property type="match status" value="1"/>
</dbReference>
<reference evidence="2" key="1">
    <citation type="journal article" date="2013" name="Science">
        <title>The Amborella genome and the evolution of flowering plants.</title>
        <authorList>
            <consortium name="Amborella Genome Project"/>
        </authorList>
    </citation>
    <scope>NUCLEOTIDE SEQUENCE [LARGE SCALE GENOMIC DNA]</scope>
</reference>
<proteinExistence type="predicted"/>
<evidence type="ECO:0000313" key="1">
    <source>
        <dbReference type="EMBL" id="ERN13759.1"/>
    </source>
</evidence>
<keyword evidence="2" id="KW-1185">Reference proteome</keyword>
<evidence type="ECO:0008006" key="3">
    <source>
        <dbReference type="Google" id="ProtNLM"/>
    </source>
</evidence>
<dbReference type="eggNOG" id="KOG1347">
    <property type="taxonomic scope" value="Eukaryota"/>
</dbReference>
<name>W1PZY2_AMBTC</name>